<proteinExistence type="predicted"/>
<gene>
    <name evidence="2" type="ORF">EXIGLDRAFT_693189</name>
</gene>
<dbReference type="AlphaFoldDB" id="A0A165HGV8"/>
<evidence type="ECO:0000256" key="1">
    <source>
        <dbReference type="SAM" id="MobiDB-lite"/>
    </source>
</evidence>
<feature type="compositionally biased region" description="Basic and acidic residues" evidence="1">
    <location>
        <begin position="185"/>
        <end position="199"/>
    </location>
</feature>
<organism evidence="2 3">
    <name type="scientific">Exidia glandulosa HHB12029</name>
    <dbReference type="NCBI Taxonomy" id="1314781"/>
    <lineage>
        <taxon>Eukaryota</taxon>
        <taxon>Fungi</taxon>
        <taxon>Dikarya</taxon>
        <taxon>Basidiomycota</taxon>
        <taxon>Agaricomycotina</taxon>
        <taxon>Agaricomycetes</taxon>
        <taxon>Auriculariales</taxon>
        <taxon>Exidiaceae</taxon>
        <taxon>Exidia</taxon>
    </lineage>
</organism>
<evidence type="ECO:0008006" key="4">
    <source>
        <dbReference type="Google" id="ProtNLM"/>
    </source>
</evidence>
<dbReference type="EMBL" id="KV426017">
    <property type="protein sequence ID" value="KZV91952.1"/>
    <property type="molecule type" value="Genomic_DNA"/>
</dbReference>
<name>A0A165HGV8_EXIGL</name>
<sequence>MNAFSISVSLSKVAAFLTGPLERDVDAVSLGRMQEALATNFALHFVENRRHDVFSLEGSIMPPKPILRASFTVRIRWSTWFKALSPSGRPILLTVIEDRVRPQTFATAAQPLHSPELPRTLCYVRNEDRFTFAASSLKHSNAPFVPDQYNVLPSSRILSKPSLRSPTPAAQIPIRSATLYSPETRAQDDCAEASHETGQNRRARRQRGGVKHKQRGIYVDKSKLDVTPYLHSGGVTGTLTGGVMLGRHAS</sequence>
<keyword evidence="3" id="KW-1185">Reference proteome</keyword>
<dbReference type="STRING" id="1314781.A0A165HGV8"/>
<dbReference type="InParanoid" id="A0A165HGV8"/>
<accession>A0A165HGV8</accession>
<protein>
    <recommendedName>
        <fullName evidence="4">Anti-proliferative protein domain-containing protein</fullName>
    </recommendedName>
</protein>
<reference evidence="2 3" key="1">
    <citation type="journal article" date="2016" name="Mol. Biol. Evol.">
        <title>Comparative Genomics of Early-Diverging Mushroom-Forming Fungi Provides Insights into the Origins of Lignocellulose Decay Capabilities.</title>
        <authorList>
            <person name="Nagy L.G."/>
            <person name="Riley R."/>
            <person name="Tritt A."/>
            <person name="Adam C."/>
            <person name="Daum C."/>
            <person name="Floudas D."/>
            <person name="Sun H."/>
            <person name="Yadav J.S."/>
            <person name="Pangilinan J."/>
            <person name="Larsson K.H."/>
            <person name="Matsuura K."/>
            <person name="Barry K."/>
            <person name="Labutti K."/>
            <person name="Kuo R."/>
            <person name="Ohm R.A."/>
            <person name="Bhattacharya S.S."/>
            <person name="Shirouzu T."/>
            <person name="Yoshinaga Y."/>
            <person name="Martin F.M."/>
            <person name="Grigoriev I.V."/>
            <person name="Hibbett D.S."/>
        </authorList>
    </citation>
    <scope>NUCLEOTIDE SEQUENCE [LARGE SCALE GENOMIC DNA]</scope>
    <source>
        <strain evidence="2 3">HHB12029</strain>
    </source>
</reference>
<dbReference type="Proteomes" id="UP000077266">
    <property type="component" value="Unassembled WGS sequence"/>
</dbReference>
<feature type="region of interest" description="Disordered" evidence="1">
    <location>
        <begin position="185"/>
        <end position="214"/>
    </location>
</feature>
<dbReference type="OrthoDB" id="3316161at2759"/>
<feature type="compositionally biased region" description="Basic residues" evidence="1">
    <location>
        <begin position="201"/>
        <end position="214"/>
    </location>
</feature>
<evidence type="ECO:0000313" key="2">
    <source>
        <dbReference type="EMBL" id="KZV91952.1"/>
    </source>
</evidence>
<evidence type="ECO:0000313" key="3">
    <source>
        <dbReference type="Proteomes" id="UP000077266"/>
    </source>
</evidence>